<protein>
    <submittedName>
        <fullName evidence="2">Uncharacterized protein</fullName>
    </submittedName>
</protein>
<organism evidence="2 3">
    <name type="scientific">Effrenium voratum</name>
    <dbReference type="NCBI Taxonomy" id="2562239"/>
    <lineage>
        <taxon>Eukaryota</taxon>
        <taxon>Sar</taxon>
        <taxon>Alveolata</taxon>
        <taxon>Dinophyceae</taxon>
        <taxon>Suessiales</taxon>
        <taxon>Symbiodiniaceae</taxon>
        <taxon>Effrenium</taxon>
    </lineage>
</organism>
<feature type="transmembrane region" description="Helical" evidence="1">
    <location>
        <begin position="12"/>
        <end position="35"/>
    </location>
</feature>
<evidence type="ECO:0000313" key="3">
    <source>
        <dbReference type="Proteomes" id="UP001178507"/>
    </source>
</evidence>
<keyword evidence="1" id="KW-1133">Transmembrane helix</keyword>
<reference evidence="2" key="1">
    <citation type="submission" date="2023-08" db="EMBL/GenBank/DDBJ databases">
        <authorList>
            <person name="Chen Y."/>
            <person name="Shah S."/>
            <person name="Dougan E. K."/>
            <person name="Thang M."/>
            <person name="Chan C."/>
        </authorList>
    </citation>
    <scope>NUCLEOTIDE SEQUENCE</scope>
</reference>
<dbReference type="AlphaFoldDB" id="A0AA36JT81"/>
<proteinExistence type="predicted"/>
<keyword evidence="1" id="KW-0472">Membrane</keyword>
<evidence type="ECO:0000313" key="2">
    <source>
        <dbReference type="EMBL" id="CAJ1411387.1"/>
    </source>
</evidence>
<accession>A0AA36JT81</accession>
<dbReference type="Proteomes" id="UP001178507">
    <property type="component" value="Unassembled WGS sequence"/>
</dbReference>
<evidence type="ECO:0000256" key="1">
    <source>
        <dbReference type="SAM" id="Phobius"/>
    </source>
</evidence>
<comment type="caution">
    <text evidence="2">The sequence shown here is derived from an EMBL/GenBank/DDBJ whole genome shotgun (WGS) entry which is preliminary data.</text>
</comment>
<sequence>MGAAGVLEAVALTLRCLLTLVITCLAAALGCAVVAEMNSFLYGLEGHKSLSELAAQVPGEAVSMAILVLPAWCCWRCVQGRGPGSWQRSCRAALVGGLLLGDRCRSRFRGPNLVDLRDDDAQQRASEL</sequence>
<gene>
    <name evidence="2" type="ORF">EVOR1521_LOCUS31977</name>
</gene>
<name>A0AA36JT81_9DINO</name>
<keyword evidence="1" id="KW-0812">Transmembrane</keyword>
<keyword evidence="3" id="KW-1185">Reference proteome</keyword>
<dbReference type="EMBL" id="CAUJNA010003872">
    <property type="protein sequence ID" value="CAJ1411387.1"/>
    <property type="molecule type" value="Genomic_DNA"/>
</dbReference>